<sequence length="131" mass="14347">MIRIAVINNTTFDPINSNSWLGNISNIASRNICICQCYTGLNCSTAIYYGRYQVCLLYSAKLSQGQLRLMTTSEDAVVINFPSRSFVETETTAATTTATTTTTTTTTTTIKTTTTKTTTTKQQNGDNNNDQ</sequence>
<dbReference type="SUPFAM" id="SSF57414">
    <property type="entry name" value="Hairpin loop containing domain-like"/>
    <property type="match status" value="1"/>
</dbReference>
<dbReference type="AlphaFoldDB" id="A0A815FXH3"/>
<evidence type="ECO:0008006" key="4">
    <source>
        <dbReference type="Google" id="ProtNLM"/>
    </source>
</evidence>
<evidence type="ECO:0000313" key="2">
    <source>
        <dbReference type="EMBL" id="CAF1331244.1"/>
    </source>
</evidence>
<feature type="compositionally biased region" description="Polar residues" evidence="1">
    <location>
        <begin position="122"/>
        <end position="131"/>
    </location>
</feature>
<feature type="compositionally biased region" description="Low complexity" evidence="1">
    <location>
        <begin position="112"/>
        <end position="121"/>
    </location>
</feature>
<comment type="caution">
    <text evidence="2">The sequence shown here is derived from an EMBL/GenBank/DDBJ whole genome shotgun (WGS) entry which is preliminary data.</text>
</comment>
<evidence type="ECO:0000313" key="3">
    <source>
        <dbReference type="Proteomes" id="UP000663882"/>
    </source>
</evidence>
<evidence type="ECO:0000256" key="1">
    <source>
        <dbReference type="SAM" id="MobiDB-lite"/>
    </source>
</evidence>
<name>A0A815FXH3_9BILA</name>
<gene>
    <name evidence="2" type="ORF">RFH988_LOCUS31274</name>
</gene>
<protein>
    <recommendedName>
        <fullName evidence="4">Apple domain-containing protein</fullName>
    </recommendedName>
</protein>
<accession>A0A815FXH3</accession>
<proteinExistence type="predicted"/>
<dbReference type="OrthoDB" id="10416558at2759"/>
<dbReference type="EMBL" id="CAJNOO010003324">
    <property type="protein sequence ID" value="CAF1331244.1"/>
    <property type="molecule type" value="Genomic_DNA"/>
</dbReference>
<reference evidence="2" key="1">
    <citation type="submission" date="2021-02" db="EMBL/GenBank/DDBJ databases">
        <authorList>
            <person name="Nowell W R."/>
        </authorList>
    </citation>
    <scope>NUCLEOTIDE SEQUENCE</scope>
</reference>
<feature type="region of interest" description="Disordered" evidence="1">
    <location>
        <begin position="112"/>
        <end position="131"/>
    </location>
</feature>
<organism evidence="2 3">
    <name type="scientific">Rotaria sordida</name>
    <dbReference type="NCBI Taxonomy" id="392033"/>
    <lineage>
        <taxon>Eukaryota</taxon>
        <taxon>Metazoa</taxon>
        <taxon>Spiralia</taxon>
        <taxon>Gnathifera</taxon>
        <taxon>Rotifera</taxon>
        <taxon>Eurotatoria</taxon>
        <taxon>Bdelloidea</taxon>
        <taxon>Philodinida</taxon>
        <taxon>Philodinidae</taxon>
        <taxon>Rotaria</taxon>
    </lineage>
</organism>
<dbReference type="Proteomes" id="UP000663882">
    <property type="component" value="Unassembled WGS sequence"/>
</dbReference>